<name>A0A507AWH4_9PEZI</name>
<dbReference type="AlphaFoldDB" id="A0A507AWH4"/>
<dbReference type="GeneID" id="41975011"/>
<feature type="region of interest" description="Disordered" evidence="6">
    <location>
        <begin position="22"/>
        <end position="55"/>
    </location>
</feature>
<comment type="caution">
    <text evidence="7">The sequence shown here is derived from an EMBL/GenBank/DDBJ whole genome shotgun (WGS) entry which is preliminary data.</text>
</comment>
<evidence type="ECO:0000313" key="8">
    <source>
        <dbReference type="Proteomes" id="UP000319257"/>
    </source>
</evidence>
<dbReference type="InterPro" id="IPR051089">
    <property type="entry name" value="prtT"/>
</dbReference>
<keyword evidence="4" id="KW-0804">Transcription</keyword>
<accession>A0A507AWH4</accession>
<dbReference type="Proteomes" id="UP000319257">
    <property type="component" value="Unassembled WGS sequence"/>
</dbReference>
<evidence type="ECO:0000256" key="3">
    <source>
        <dbReference type="ARBA" id="ARBA00023125"/>
    </source>
</evidence>
<sequence length="596" mass="66483">MLRNRVGQLEQKLDGIMSLLTTGQTRQLPTPQPTNSQTIPSSMVTPGPSPKDQLVPLAPFESRARHETPDVNSEASRTSIPPIRLSPYEVVEIIPGFNINLQEADLALHSYRTFYSPCFPFVPIANHVSAHDLYKSKPVLFRTIMHTVVPHSAALQTGMKQWFRETIADLVIVKRKFSLEYLQALLVFISWGDFHYYFQNQATGLVQLSVGLVADLGLNRQPIIANGTPYSLLNEAVESTKGLQPRPYHTSDEMRAVLGCFYMTSLISTFFRRMPDFTFTPYLNFCSDILVKNKEYTTDEYLVALVQLQSLASRISTTFPTHDLILGPPRAFSLPIDMTLSGMRKEIEGVVRGMPANIHQKALLQICYHGVVMRLYEPIIYMRASTSTDLASARRTEGLWKCLQAVLDIFTVFETMSVEDLATVPFTVSSHLAFAVVTATRLAFLEDSDWDLGLAREALDLANLAKRMENHFAAAELYEANREREAGAGGVAAAAQQQQLPRKRKYIDGERTTIGTYAEKMRWLGHWLSYKLPMQNINMVDADAMDELRGAEAAAEPDVGGLAAYPSEFDGAFWQALLNFDGSWGIPDAGPATGQV</sequence>
<dbReference type="EMBL" id="SKBQ01000046">
    <property type="protein sequence ID" value="TPX11827.1"/>
    <property type="molecule type" value="Genomic_DNA"/>
</dbReference>
<dbReference type="GO" id="GO:0000976">
    <property type="term" value="F:transcription cis-regulatory region binding"/>
    <property type="evidence" value="ECO:0007669"/>
    <property type="project" value="TreeGrafter"/>
</dbReference>
<dbReference type="InParanoid" id="A0A507AWH4"/>
<keyword evidence="2" id="KW-0805">Transcription regulation</keyword>
<evidence type="ECO:0000256" key="5">
    <source>
        <dbReference type="ARBA" id="ARBA00023242"/>
    </source>
</evidence>
<keyword evidence="5" id="KW-0539">Nucleus</keyword>
<evidence type="ECO:0000256" key="2">
    <source>
        <dbReference type="ARBA" id="ARBA00023015"/>
    </source>
</evidence>
<dbReference type="GO" id="GO:0005634">
    <property type="term" value="C:nucleus"/>
    <property type="evidence" value="ECO:0007669"/>
    <property type="project" value="UniProtKB-SubCell"/>
</dbReference>
<dbReference type="STRING" id="1093900.A0A507AWH4"/>
<protein>
    <submittedName>
        <fullName evidence="7">Uncharacterized protein</fullName>
    </submittedName>
</protein>
<dbReference type="GO" id="GO:0000981">
    <property type="term" value="F:DNA-binding transcription factor activity, RNA polymerase II-specific"/>
    <property type="evidence" value="ECO:0007669"/>
    <property type="project" value="TreeGrafter"/>
</dbReference>
<evidence type="ECO:0000313" key="7">
    <source>
        <dbReference type="EMBL" id="TPX11827.1"/>
    </source>
</evidence>
<keyword evidence="8" id="KW-1185">Reference proteome</keyword>
<dbReference type="PANTHER" id="PTHR31845:SF10">
    <property type="entry name" value="ZN(II)2CYS6 TRANSCRIPTION FACTOR (EUROFUNG)"/>
    <property type="match status" value="1"/>
</dbReference>
<comment type="subcellular location">
    <subcellularLocation>
        <location evidence="1">Nucleus</location>
    </subcellularLocation>
</comment>
<feature type="compositionally biased region" description="Polar residues" evidence="6">
    <location>
        <begin position="22"/>
        <end position="44"/>
    </location>
</feature>
<gene>
    <name evidence="7" type="ORF">E0L32_007564</name>
</gene>
<evidence type="ECO:0000256" key="4">
    <source>
        <dbReference type="ARBA" id="ARBA00023163"/>
    </source>
</evidence>
<dbReference type="CDD" id="cd12148">
    <property type="entry name" value="fungal_TF_MHR"/>
    <property type="match status" value="1"/>
</dbReference>
<reference evidence="7 8" key="1">
    <citation type="submission" date="2019-06" db="EMBL/GenBank/DDBJ databases">
        <title>Draft genome sequence of the filamentous fungus Phialemoniopsis curvata isolated from diesel fuel.</title>
        <authorList>
            <person name="Varaljay V.A."/>
            <person name="Lyon W.J."/>
            <person name="Crouch A.L."/>
            <person name="Drake C.E."/>
            <person name="Hollomon J.M."/>
            <person name="Nadeau L.J."/>
            <person name="Nunn H.S."/>
            <person name="Stevenson B.S."/>
            <person name="Bojanowski C.L."/>
            <person name="Crookes-Goodson W.J."/>
        </authorList>
    </citation>
    <scope>NUCLEOTIDE SEQUENCE [LARGE SCALE GENOMIC DNA]</scope>
    <source>
        <strain evidence="7 8">D216</strain>
    </source>
</reference>
<evidence type="ECO:0000256" key="6">
    <source>
        <dbReference type="SAM" id="MobiDB-lite"/>
    </source>
</evidence>
<dbReference type="PANTHER" id="PTHR31845">
    <property type="entry name" value="FINGER DOMAIN PROTEIN, PUTATIVE-RELATED"/>
    <property type="match status" value="1"/>
</dbReference>
<proteinExistence type="predicted"/>
<dbReference type="OrthoDB" id="5217604at2759"/>
<organism evidence="7 8">
    <name type="scientific">Thyridium curvatum</name>
    <dbReference type="NCBI Taxonomy" id="1093900"/>
    <lineage>
        <taxon>Eukaryota</taxon>
        <taxon>Fungi</taxon>
        <taxon>Dikarya</taxon>
        <taxon>Ascomycota</taxon>
        <taxon>Pezizomycotina</taxon>
        <taxon>Sordariomycetes</taxon>
        <taxon>Sordariomycetidae</taxon>
        <taxon>Thyridiales</taxon>
        <taxon>Thyridiaceae</taxon>
        <taxon>Thyridium</taxon>
    </lineage>
</organism>
<keyword evidence="3" id="KW-0238">DNA-binding</keyword>
<evidence type="ECO:0000256" key="1">
    <source>
        <dbReference type="ARBA" id="ARBA00004123"/>
    </source>
</evidence>
<dbReference type="RefSeq" id="XP_030993538.1">
    <property type="nucleotide sequence ID" value="XM_031142322.1"/>
</dbReference>